<dbReference type="Gene3D" id="3.40.630.30">
    <property type="match status" value="1"/>
</dbReference>
<dbReference type="AlphaFoldDB" id="A0A939BVL1"/>
<keyword evidence="2" id="KW-0808">Transferase</keyword>
<dbReference type="CDD" id="cd04301">
    <property type="entry name" value="NAT_SF"/>
    <property type="match status" value="1"/>
</dbReference>
<dbReference type="EMBL" id="JAFBEB010000013">
    <property type="protein sequence ID" value="MBM7591574.1"/>
    <property type="molecule type" value="Genomic_DNA"/>
</dbReference>
<dbReference type="InterPro" id="IPR050276">
    <property type="entry name" value="MshD_Acetyltransferase"/>
</dbReference>
<keyword evidence="3" id="KW-1185">Reference proteome</keyword>
<name>A0A939BVL1_9BACL</name>
<gene>
    <name evidence="2" type="ORF">JOD01_003225</name>
</gene>
<organism evidence="2 3">
    <name type="scientific">Brevibacillus fulvus</name>
    <dbReference type="NCBI Taxonomy" id="1125967"/>
    <lineage>
        <taxon>Bacteria</taxon>
        <taxon>Bacillati</taxon>
        <taxon>Bacillota</taxon>
        <taxon>Bacilli</taxon>
        <taxon>Bacillales</taxon>
        <taxon>Paenibacillaceae</taxon>
        <taxon>Brevibacillus</taxon>
    </lineage>
</organism>
<dbReference type="PANTHER" id="PTHR43617">
    <property type="entry name" value="L-AMINO ACID N-ACETYLTRANSFERASE"/>
    <property type="match status" value="1"/>
</dbReference>
<dbReference type="PANTHER" id="PTHR43617:SF20">
    <property type="entry name" value="N-ALPHA-ACETYLTRANSFERASE RIMI"/>
    <property type="match status" value="1"/>
</dbReference>
<dbReference type="InterPro" id="IPR000182">
    <property type="entry name" value="GNAT_dom"/>
</dbReference>
<proteinExistence type="predicted"/>
<feature type="domain" description="N-acetyltransferase" evidence="1">
    <location>
        <begin position="30"/>
        <end position="175"/>
    </location>
</feature>
<protein>
    <submittedName>
        <fullName evidence="2">Ribosomal-protein-alanine N-acetyltransferase</fullName>
        <ecNumber evidence="2">2.3.1.267</ecNumber>
    </submittedName>
</protein>
<keyword evidence="2" id="KW-0012">Acyltransferase</keyword>
<dbReference type="SUPFAM" id="SSF55729">
    <property type="entry name" value="Acyl-CoA N-acyltransferases (Nat)"/>
    <property type="match status" value="1"/>
</dbReference>
<dbReference type="Pfam" id="PF00583">
    <property type="entry name" value="Acetyltransf_1"/>
    <property type="match status" value="1"/>
</dbReference>
<evidence type="ECO:0000313" key="2">
    <source>
        <dbReference type="EMBL" id="MBM7591574.1"/>
    </source>
</evidence>
<sequence>MAGEKQRNKVEMSQTRKAEEGKKMAELADVEFRFMTLDDVDAVSELEQLSFTTPWPRDAFVNELTINQHARYVVAVSQGKVIAYGGMWVIFDEVHVTNVAVHPAFRGQKIGEQLMRQMMATAVLFGGERMTLEVRPSNTVARNLYQKLGFVENGRRKKYYSDNDEDALIMWVNLR</sequence>
<dbReference type="NCBIfam" id="TIGR01575">
    <property type="entry name" value="rimI"/>
    <property type="match status" value="1"/>
</dbReference>
<comment type="caution">
    <text evidence="2">The sequence shown here is derived from an EMBL/GenBank/DDBJ whole genome shotgun (WGS) entry which is preliminary data.</text>
</comment>
<dbReference type="EC" id="2.3.1.267" evidence="2"/>
<evidence type="ECO:0000313" key="3">
    <source>
        <dbReference type="Proteomes" id="UP000717624"/>
    </source>
</evidence>
<dbReference type="GO" id="GO:0008999">
    <property type="term" value="F:protein-N-terminal-alanine acetyltransferase activity"/>
    <property type="evidence" value="ECO:0007669"/>
    <property type="project" value="UniProtKB-EC"/>
</dbReference>
<accession>A0A939BVL1</accession>
<dbReference type="InterPro" id="IPR006464">
    <property type="entry name" value="AcTrfase_RimI/Ard1"/>
</dbReference>
<dbReference type="Proteomes" id="UP000717624">
    <property type="component" value="Unassembled WGS sequence"/>
</dbReference>
<dbReference type="InterPro" id="IPR016181">
    <property type="entry name" value="Acyl_CoA_acyltransferase"/>
</dbReference>
<dbReference type="PROSITE" id="PS51186">
    <property type="entry name" value="GNAT"/>
    <property type="match status" value="1"/>
</dbReference>
<evidence type="ECO:0000259" key="1">
    <source>
        <dbReference type="PROSITE" id="PS51186"/>
    </source>
</evidence>
<reference evidence="2" key="1">
    <citation type="submission" date="2021-01" db="EMBL/GenBank/DDBJ databases">
        <title>Genomic Encyclopedia of Type Strains, Phase IV (KMG-IV): sequencing the most valuable type-strain genomes for metagenomic binning, comparative biology and taxonomic classification.</title>
        <authorList>
            <person name="Goeker M."/>
        </authorList>
    </citation>
    <scope>NUCLEOTIDE SEQUENCE</scope>
    <source>
        <strain evidence="2">DSM 25523</strain>
    </source>
</reference>